<feature type="disulfide bond" evidence="16">
    <location>
        <begin position="317"/>
        <end position="332"/>
    </location>
</feature>
<dbReference type="Proteomes" id="UP000708208">
    <property type="component" value="Unassembled WGS sequence"/>
</dbReference>
<keyword evidence="7" id="KW-0418">Kinase</keyword>
<dbReference type="SMART" id="SM00192">
    <property type="entry name" value="LDLa"/>
    <property type="match status" value="13"/>
</dbReference>
<evidence type="ECO:0000256" key="4">
    <source>
        <dbReference type="ARBA" id="ARBA00022692"/>
    </source>
</evidence>
<dbReference type="PROSITE" id="PS50068">
    <property type="entry name" value="LDLRA_2"/>
    <property type="match status" value="12"/>
</dbReference>
<comment type="catalytic activity">
    <reaction evidence="15">
        <text>L-tyrosyl-[protein] + ATP = O-phospho-L-tyrosyl-[protein] + ADP + H(+)</text>
        <dbReference type="Rhea" id="RHEA:10596"/>
        <dbReference type="Rhea" id="RHEA-COMP:10136"/>
        <dbReference type="Rhea" id="RHEA-COMP:20101"/>
        <dbReference type="ChEBI" id="CHEBI:15378"/>
        <dbReference type="ChEBI" id="CHEBI:30616"/>
        <dbReference type="ChEBI" id="CHEBI:46858"/>
        <dbReference type="ChEBI" id="CHEBI:61978"/>
        <dbReference type="ChEBI" id="CHEBI:456216"/>
        <dbReference type="EC" id="2.7.10.1"/>
    </reaction>
</comment>
<keyword evidence="9 18" id="KW-1133">Transmembrane helix</keyword>
<evidence type="ECO:0000256" key="9">
    <source>
        <dbReference type="ARBA" id="ARBA00022989"/>
    </source>
</evidence>
<comment type="caution">
    <text evidence="16">Lacks conserved residue(s) required for the propagation of feature annotation.</text>
</comment>
<keyword evidence="14" id="KW-0325">Glycoprotein</keyword>
<dbReference type="CDD" id="cd00192">
    <property type="entry name" value="PTKc"/>
    <property type="match status" value="1"/>
</dbReference>
<evidence type="ECO:0000256" key="1">
    <source>
        <dbReference type="ARBA" id="ARBA00004167"/>
    </source>
</evidence>
<dbReference type="GO" id="GO:0050793">
    <property type="term" value="P:regulation of developmental process"/>
    <property type="evidence" value="ECO:0007669"/>
    <property type="project" value="UniProtKB-ARBA"/>
</dbReference>
<feature type="transmembrane region" description="Helical" evidence="18">
    <location>
        <begin position="602"/>
        <end position="625"/>
    </location>
</feature>
<keyword evidence="10 18" id="KW-0472">Membrane</keyword>
<dbReference type="GO" id="GO:0043235">
    <property type="term" value="C:receptor complex"/>
    <property type="evidence" value="ECO:0007669"/>
    <property type="project" value="TreeGrafter"/>
</dbReference>
<keyword evidence="12 16" id="KW-1015">Disulfide bond</keyword>
<evidence type="ECO:0000256" key="15">
    <source>
        <dbReference type="ARBA" id="ARBA00051243"/>
    </source>
</evidence>
<keyword evidence="13" id="KW-0675">Receptor</keyword>
<dbReference type="GO" id="GO:0004714">
    <property type="term" value="F:transmembrane receptor protein tyrosine kinase activity"/>
    <property type="evidence" value="ECO:0007669"/>
    <property type="project" value="UniProtKB-EC"/>
</dbReference>
<feature type="disulfide bond" evidence="16">
    <location>
        <begin position="492"/>
        <end position="507"/>
    </location>
</feature>
<dbReference type="EMBL" id="CAJVCH010064151">
    <property type="protein sequence ID" value="CAG7719737.1"/>
    <property type="molecule type" value="Genomic_DNA"/>
</dbReference>
<sequence length="969" mass="108885">MLLTYRQKTLCPPGSISCSLKNGSYELKVQQCFPHQFRCLKNNNCIDVTLQCDNSLDCGPDDSSDEENCEKETNTLSSCSRDEFQCLMNKECISRRYVCDGDYDCKNPDTSDEEGCRAVNGCHFAQFPCTKGNNCIPDHLRCDGNRDCKDGSDESNCMHNTALVCNATEFQCSVTKKCIPLQYICDDYNDCGTNDLSDELNCRDSHGCHPTQFGCQLGNKCIAGHLKCNGEDDCPDRSDESNCSTNATVQSNCSSEEFQCTVTRKCISVLNDVCDGRYDCGALDTSDEDSCKEVNGCHRSQFACHKGNKCIPRYSICDGSNDCRDGSDEENCPDTNLSPNCSSNEFRCGITNKCIHSNKVCDGERDCGGSDESDEENCRTSDGCHWSQFPCRRGNKCIPNPLKCDGNSDCKDGSDEEYCDPKNKFSCPKGQLKCAGNQQHCYNLRDTCDGNDDCAGLLPSDEQNCTVGTNGCRWTQFACLNIRECIRGMYKCDGDKDCTDGSDEENCHTLNSCHSTQFTCKNGTGCIRGDKRCDDEVDCADGSDEENCADLNECNWRQFACHDKSGCIPGHFKCNGQNDCLDGSDEEDCGAQVTSTLTTTLIIGYLSIPLGLVIVFGCILSVVCFKYRRQQDRLSALEIKLFEMGDEKQLKSDKYAHENAQFIPYNRNYEVKWKEFRISDEDKLGEGTYGIVFKGCLVESPNGTVAVKTVRSEVDKSVLLALLSELKVMIYLGQNENIVRLVGACTEFLREGRAYVLVEYCPMGSLESYLREKPYCINDITPDYVNMVNTDSGEEMLSTMDDIISRKDLVSWAIQIARGMQHLQNKKVIHGDLASRNVLLYTKDRVKITDFGLSRQLLNYENYVKKSQALLPWRWLALETLKTLAFTSKSDVWAYGITLWEIFSLGLIPYPGMVWTVDFVDYLEQNHRLSIPKYADEEIYNIMTRCWEPDPKNRPDFEQLEEMLQTLSK</sequence>
<evidence type="ECO:0000256" key="16">
    <source>
        <dbReference type="PROSITE-ProRule" id="PRU00124"/>
    </source>
</evidence>
<dbReference type="FunFam" id="4.10.400.10:FF:000045">
    <property type="entry name" value="Low-density lipoprotein receptor-related protein 2"/>
    <property type="match status" value="3"/>
</dbReference>
<accession>A0A8J2JJ11</accession>
<dbReference type="PANTHER" id="PTHR22722">
    <property type="entry name" value="LOW-DENSITY LIPOPROTEIN RECEPTOR-RELATED PROTEIN 2-RELATED"/>
    <property type="match status" value="1"/>
</dbReference>
<dbReference type="InterPro" id="IPR002172">
    <property type="entry name" value="LDrepeatLR_classA_rpt"/>
</dbReference>
<keyword evidence="4 18" id="KW-0812">Transmembrane</keyword>
<keyword evidence="8 17" id="KW-0067">ATP-binding</keyword>
<dbReference type="Pfam" id="PF07714">
    <property type="entry name" value="PK_Tyr_Ser-Thr"/>
    <property type="match status" value="1"/>
</dbReference>
<dbReference type="FunFam" id="1.10.510.10:FF:001512">
    <property type="entry name" value="Receptor tyrosine-protein kinase erbB-2"/>
    <property type="match status" value="1"/>
</dbReference>
<evidence type="ECO:0000256" key="3">
    <source>
        <dbReference type="ARBA" id="ARBA00022679"/>
    </source>
</evidence>
<dbReference type="InterPro" id="IPR051221">
    <property type="entry name" value="LDLR-related"/>
</dbReference>
<evidence type="ECO:0000256" key="2">
    <source>
        <dbReference type="ARBA" id="ARBA00004308"/>
    </source>
</evidence>
<dbReference type="InterPro" id="IPR008266">
    <property type="entry name" value="Tyr_kinase_AS"/>
</dbReference>
<feature type="disulfide bond" evidence="16">
    <location>
        <begin position="404"/>
        <end position="419"/>
    </location>
</feature>
<dbReference type="CDD" id="cd00112">
    <property type="entry name" value="LDLa"/>
    <property type="match status" value="11"/>
</dbReference>
<evidence type="ECO:0000256" key="14">
    <source>
        <dbReference type="ARBA" id="ARBA00023180"/>
    </source>
</evidence>
<dbReference type="OrthoDB" id="10062665at2759"/>
<protein>
    <recommendedName>
        <fullName evidence="19">Protein kinase domain-containing protein</fullName>
    </recommendedName>
</protein>
<dbReference type="InterPro" id="IPR001245">
    <property type="entry name" value="Ser-Thr/Tyr_kinase_cat_dom"/>
</dbReference>
<gene>
    <name evidence="20" type="ORF">AFUS01_LOCUS9045</name>
</gene>
<evidence type="ECO:0000256" key="13">
    <source>
        <dbReference type="ARBA" id="ARBA00023170"/>
    </source>
</evidence>
<organism evidence="20 21">
    <name type="scientific">Allacma fusca</name>
    <dbReference type="NCBI Taxonomy" id="39272"/>
    <lineage>
        <taxon>Eukaryota</taxon>
        <taxon>Metazoa</taxon>
        <taxon>Ecdysozoa</taxon>
        <taxon>Arthropoda</taxon>
        <taxon>Hexapoda</taxon>
        <taxon>Collembola</taxon>
        <taxon>Symphypleona</taxon>
        <taxon>Sminthuridae</taxon>
        <taxon>Allacma</taxon>
    </lineage>
</organism>
<dbReference type="GO" id="GO:0005886">
    <property type="term" value="C:plasma membrane"/>
    <property type="evidence" value="ECO:0007669"/>
    <property type="project" value="TreeGrafter"/>
</dbReference>
<feature type="binding site" evidence="17">
    <location>
        <position position="708"/>
    </location>
    <ligand>
        <name>ATP</name>
        <dbReference type="ChEBI" id="CHEBI:30616"/>
    </ligand>
</feature>
<feature type="disulfide bond" evidence="16">
    <location>
        <begin position="228"/>
        <end position="243"/>
    </location>
</feature>
<evidence type="ECO:0000256" key="5">
    <source>
        <dbReference type="ARBA" id="ARBA00022737"/>
    </source>
</evidence>
<evidence type="ECO:0000256" key="7">
    <source>
        <dbReference type="ARBA" id="ARBA00022777"/>
    </source>
</evidence>
<evidence type="ECO:0000256" key="11">
    <source>
        <dbReference type="ARBA" id="ARBA00023137"/>
    </source>
</evidence>
<dbReference type="PROSITE" id="PS01209">
    <property type="entry name" value="LDLRA_1"/>
    <property type="match status" value="5"/>
</dbReference>
<dbReference type="GO" id="GO:0005524">
    <property type="term" value="F:ATP binding"/>
    <property type="evidence" value="ECO:0007669"/>
    <property type="project" value="UniProtKB-UniRule"/>
</dbReference>
<evidence type="ECO:0000256" key="12">
    <source>
        <dbReference type="ARBA" id="ARBA00023157"/>
    </source>
</evidence>
<dbReference type="AlphaFoldDB" id="A0A8J2JJ11"/>
<evidence type="ECO:0000256" key="8">
    <source>
        <dbReference type="ARBA" id="ARBA00022840"/>
    </source>
</evidence>
<dbReference type="GO" id="GO:0048468">
    <property type="term" value="P:cell development"/>
    <property type="evidence" value="ECO:0007669"/>
    <property type="project" value="UniProtKB-ARBA"/>
</dbReference>
<evidence type="ECO:0000259" key="19">
    <source>
        <dbReference type="PROSITE" id="PS50011"/>
    </source>
</evidence>
<comment type="caution">
    <text evidence="20">The sequence shown here is derived from an EMBL/GenBank/DDBJ whole genome shotgun (WGS) entry which is preliminary data.</text>
</comment>
<proteinExistence type="predicted"/>
<name>A0A8J2JJ11_9HEXA</name>
<feature type="disulfide bond" evidence="16">
    <location>
        <begin position="142"/>
        <end position="157"/>
    </location>
</feature>
<keyword evidence="5" id="KW-0677">Repeat</keyword>
<evidence type="ECO:0000256" key="10">
    <source>
        <dbReference type="ARBA" id="ARBA00023136"/>
    </source>
</evidence>
<dbReference type="PROSITE" id="PS50011">
    <property type="entry name" value="PROTEIN_KINASE_DOM"/>
    <property type="match status" value="1"/>
</dbReference>
<evidence type="ECO:0000256" key="6">
    <source>
        <dbReference type="ARBA" id="ARBA00022741"/>
    </source>
</evidence>
<keyword evidence="3" id="KW-0808">Transferase</keyword>
<evidence type="ECO:0000313" key="20">
    <source>
        <dbReference type="EMBL" id="CAG7719737.1"/>
    </source>
</evidence>
<evidence type="ECO:0000256" key="18">
    <source>
        <dbReference type="SAM" id="Phobius"/>
    </source>
</evidence>
<dbReference type="GO" id="GO:0030182">
    <property type="term" value="P:neuron differentiation"/>
    <property type="evidence" value="ECO:0007669"/>
    <property type="project" value="UniProtKB-ARBA"/>
</dbReference>
<dbReference type="Pfam" id="PF00057">
    <property type="entry name" value="Ldl_recept_a"/>
    <property type="match status" value="11"/>
</dbReference>
<dbReference type="GO" id="GO:0012505">
    <property type="term" value="C:endomembrane system"/>
    <property type="evidence" value="ECO:0007669"/>
    <property type="project" value="UniProtKB-SubCell"/>
</dbReference>
<keyword evidence="21" id="KW-1185">Reference proteome</keyword>
<evidence type="ECO:0000256" key="17">
    <source>
        <dbReference type="PROSITE-ProRule" id="PRU10141"/>
    </source>
</evidence>
<feature type="disulfide bond" evidence="16">
    <location>
        <begin position="533"/>
        <end position="548"/>
    </location>
</feature>
<reference evidence="20" key="1">
    <citation type="submission" date="2021-06" db="EMBL/GenBank/DDBJ databases">
        <authorList>
            <person name="Hodson N. C."/>
            <person name="Mongue J. A."/>
            <person name="Jaron S. K."/>
        </authorList>
    </citation>
    <scope>NUCLEOTIDE SEQUENCE</scope>
</reference>
<keyword evidence="11" id="KW-0829">Tyrosine-protein kinase</keyword>
<evidence type="ECO:0000313" key="21">
    <source>
        <dbReference type="Proteomes" id="UP000708208"/>
    </source>
</evidence>
<dbReference type="InterPro" id="IPR000719">
    <property type="entry name" value="Prot_kinase_dom"/>
</dbReference>
<keyword evidence="6 17" id="KW-0547">Nucleotide-binding</keyword>
<dbReference type="InterPro" id="IPR017441">
    <property type="entry name" value="Protein_kinase_ATP_BS"/>
</dbReference>
<comment type="subcellular location">
    <subcellularLocation>
        <location evidence="2">Endomembrane system</location>
    </subcellularLocation>
    <subcellularLocation>
        <location evidence="1">Membrane</location>
        <topology evidence="1">Single-pass membrane protein</topology>
    </subcellularLocation>
</comment>
<dbReference type="InterPro" id="IPR023415">
    <property type="entry name" value="LDLR_class-A_CS"/>
</dbReference>
<dbReference type="PROSITE" id="PS00107">
    <property type="entry name" value="PROTEIN_KINASE_ATP"/>
    <property type="match status" value="1"/>
</dbReference>
<feature type="disulfide bond" evidence="16">
    <location>
        <begin position="574"/>
        <end position="589"/>
    </location>
</feature>
<feature type="domain" description="Protein kinase" evidence="19">
    <location>
        <begin position="678"/>
        <end position="967"/>
    </location>
</feature>
<dbReference type="PROSITE" id="PS00109">
    <property type="entry name" value="PROTEIN_KINASE_TYR"/>
    <property type="match status" value="1"/>
</dbReference>
<dbReference type="GO" id="GO:0051130">
    <property type="term" value="P:positive regulation of cellular component organization"/>
    <property type="evidence" value="ECO:0007669"/>
    <property type="project" value="UniProtKB-ARBA"/>
</dbReference>